<dbReference type="EC" id="2.4.-.-" evidence="6"/>
<dbReference type="Proteomes" id="UP001363035">
    <property type="component" value="Unassembled WGS sequence"/>
</dbReference>
<comment type="similarity">
    <text evidence="1">Belongs to the glycosyltransferase 2 family.</text>
</comment>
<accession>A0ABU8I1G2</accession>
<dbReference type="Gene3D" id="3.90.550.10">
    <property type="entry name" value="Spore Coat Polysaccharide Biosynthesis Protein SpsA, Chain A"/>
    <property type="match status" value="1"/>
</dbReference>
<evidence type="ECO:0000313" key="6">
    <source>
        <dbReference type="EMBL" id="MEI5983567.1"/>
    </source>
</evidence>
<reference evidence="6 7" key="1">
    <citation type="submission" date="2024-01" db="EMBL/GenBank/DDBJ databases">
        <title>Sphingobacterium tenebrionis sp. nov., a novel endophyte isolated from tenebrio molitor intestines.</title>
        <authorList>
            <person name="Zhang C."/>
        </authorList>
    </citation>
    <scope>NUCLEOTIDE SEQUENCE [LARGE SCALE GENOMIC DNA]</scope>
    <source>
        <strain evidence="6 7">PU5-4</strain>
    </source>
</reference>
<feature type="transmembrane region" description="Helical" evidence="4">
    <location>
        <begin position="313"/>
        <end position="335"/>
    </location>
</feature>
<dbReference type="Pfam" id="PF00535">
    <property type="entry name" value="Glycos_transf_2"/>
    <property type="match status" value="1"/>
</dbReference>
<protein>
    <submittedName>
        <fullName evidence="6">Glycosyltransferase</fullName>
        <ecNumber evidence="6">2.4.-.-</ecNumber>
    </submittedName>
</protein>
<evidence type="ECO:0000256" key="2">
    <source>
        <dbReference type="ARBA" id="ARBA00022676"/>
    </source>
</evidence>
<sequence>MILSLSFYLFIMTIVYVVLVLYMRNGWMRIPYFQSEEHFPNEKVSIIIAARNEEQNIGKTLDAIIAQDYPKELLEVIVIDDHSTDKTGLIVQSYATRGVKLITLNEGSKLNSYKKFAINKAIIASEGDIIITTDADCQMGPKWVRTIISYMVLNQKQMVSSPVSYHEEKSYFEKLQTLEFLYLIGLGASGIGNENPTTCNGANLAYRKSLFFEMGGFKGIDDLASGDDELLLHKVAENHSAWIGFCKSREAVVYTDAKENLKAFLNQRRRWASKSTKYKDKKVVVLGVCIWIFNLVFLGSLLSVLVLDKDAQTLVLVSLIFKFLCELAFLYPVLAFMRRKELLVNLPLLTVIHPLYLIYIGIMGNIGKYDWKGRTVK</sequence>
<feature type="transmembrane region" description="Helical" evidence="4">
    <location>
        <begin position="6"/>
        <end position="23"/>
    </location>
</feature>
<keyword evidence="3 6" id="KW-0808">Transferase</keyword>
<dbReference type="InterPro" id="IPR001173">
    <property type="entry name" value="Glyco_trans_2-like"/>
</dbReference>
<keyword evidence="4" id="KW-1133">Transmembrane helix</keyword>
<comment type="caution">
    <text evidence="6">The sequence shown here is derived from an EMBL/GenBank/DDBJ whole genome shotgun (WGS) entry which is preliminary data.</text>
</comment>
<feature type="domain" description="Glycosyltransferase 2-like" evidence="5">
    <location>
        <begin position="45"/>
        <end position="211"/>
    </location>
</feature>
<keyword evidence="7" id="KW-1185">Reference proteome</keyword>
<keyword evidence="4" id="KW-0812">Transmembrane</keyword>
<dbReference type="EMBL" id="JAYLLN010000002">
    <property type="protein sequence ID" value="MEI5983567.1"/>
    <property type="molecule type" value="Genomic_DNA"/>
</dbReference>
<evidence type="ECO:0000313" key="7">
    <source>
        <dbReference type="Proteomes" id="UP001363035"/>
    </source>
</evidence>
<dbReference type="InterPro" id="IPR029044">
    <property type="entry name" value="Nucleotide-diphossugar_trans"/>
</dbReference>
<proteinExistence type="inferred from homology"/>
<feature type="transmembrane region" description="Helical" evidence="4">
    <location>
        <begin position="283"/>
        <end position="307"/>
    </location>
</feature>
<evidence type="ECO:0000256" key="3">
    <source>
        <dbReference type="ARBA" id="ARBA00022679"/>
    </source>
</evidence>
<name>A0ABU8I1G2_9SPHI</name>
<evidence type="ECO:0000256" key="1">
    <source>
        <dbReference type="ARBA" id="ARBA00006739"/>
    </source>
</evidence>
<evidence type="ECO:0000256" key="4">
    <source>
        <dbReference type="SAM" id="Phobius"/>
    </source>
</evidence>
<dbReference type="SUPFAM" id="SSF53448">
    <property type="entry name" value="Nucleotide-diphospho-sugar transferases"/>
    <property type="match status" value="1"/>
</dbReference>
<feature type="transmembrane region" description="Helical" evidence="4">
    <location>
        <begin position="342"/>
        <end position="362"/>
    </location>
</feature>
<dbReference type="GO" id="GO:0016757">
    <property type="term" value="F:glycosyltransferase activity"/>
    <property type="evidence" value="ECO:0007669"/>
    <property type="project" value="UniProtKB-KW"/>
</dbReference>
<organism evidence="6 7">
    <name type="scientific">Sphingobacterium tenebrionis</name>
    <dbReference type="NCBI Taxonomy" id="3111775"/>
    <lineage>
        <taxon>Bacteria</taxon>
        <taxon>Pseudomonadati</taxon>
        <taxon>Bacteroidota</taxon>
        <taxon>Sphingobacteriia</taxon>
        <taxon>Sphingobacteriales</taxon>
        <taxon>Sphingobacteriaceae</taxon>
        <taxon>Sphingobacterium</taxon>
    </lineage>
</organism>
<evidence type="ECO:0000259" key="5">
    <source>
        <dbReference type="Pfam" id="PF00535"/>
    </source>
</evidence>
<dbReference type="PANTHER" id="PTHR43630:SF1">
    <property type="entry name" value="POLY-BETA-1,6-N-ACETYL-D-GLUCOSAMINE SYNTHASE"/>
    <property type="match status" value="1"/>
</dbReference>
<dbReference type="RefSeq" id="WP_245153268.1">
    <property type="nucleotide sequence ID" value="NZ_JAYLLN010000002.1"/>
</dbReference>
<dbReference type="PANTHER" id="PTHR43630">
    <property type="entry name" value="POLY-BETA-1,6-N-ACETYL-D-GLUCOSAMINE SYNTHASE"/>
    <property type="match status" value="1"/>
</dbReference>
<keyword evidence="4" id="KW-0472">Membrane</keyword>
<keyword evidence="2 6" id="KW-0328">Glycosyltransferase</keyword>
<gene>
    <name evidence="6" type="ORF">VJ786_01495</name>
</gene>
<dbReference type="CDD" id="cd04192">
    <property type="entry name" value="GT_2_like_e"/>
    <property type="match status" value="1"/>
</dbReference>